<feature type="domain" description="Protein NO VEIN C-terminal" evidence="2">
    <location>
        <begin position="59"/>
        <end position="127"/>
    </location>
</feature>
<evidence type="ECO:0000259" key="2">
    <source>
        <dbReference type="Pfam" id="PF13020"/>
    </source>
</evidence>
<comment type="caution">
    <text evidence="3">The sequence shown here is derived from an EMBL/GenBank/DDBJ whole genome shotgun (WGS) entry which is preliminary data.</text>
</comment>
<dbReference type="AlphaFoldDB" id="A0A6B0Y5D0"/>
<accession>A0A6B0Y5D0</accession>
<evidence type="ECO:0000313" key="3">
    <source>
        <dbReference type="EMBL" id="MXY34326.1"/>
    </source>
</evidence>
<organism evidence="3">
    <name type="scientific">Boseongicola sp. SB0664_bin_43</name>
    <dbReference type="NCBI Taxonomy" id="2604844"/>
    <lineage>
        <taxon>Bacteria</taxon>
        <taxon>Pseudomonadati</taxon>
        <taxon>Pseudomonadota</taxon>
        <taxon>Alphaproteobacteria</taxon>
        <taxon>Rhodobacterales</taxon>
        <taxon>Paracoccaceae</taxon>
        <taxon>Boseongicola</taxon>
    </lineage>
</organism>
<proteinExistence type="predicted"/>
<feature type="region of interest" description="Disordered" evidence="1">
    <location>
        <begin position="20"/>
        <end position="47"/>
    </location>
</feature>
<reference evidence="3" key="1">
    <citation type="submission" date="2019-09" db="EMBL/GenBank/DDBJ databases">
        <title>Characterisation of the sponge microbiome using genome-centric metagenomics.</title>
        <authorList>
            <person name="Engelberts J.P."/>
            <person name="Robbins S.J."/>
            <person name="De Goeij J.M."/>
            <person name="Aranda M."/>
            <person name="Bell S.C."/>
            <person name="Webster N.S."/>
        </authorList>
    </citation>
    <scope>NUCLEOTIDE SEQUENCE</scope>
    <source>
        <strain evidence="3">SB0664_bin_43</strain>
    </source>
</reference>
<dbReference type="Pfam" id="PF13020">
    <property type="entry name" value="NOV_C"/>
    <property type="match status" value="1"/>
</dbReference>
<feature type="compositionally biased region" description="Low complexity" evidence="1">
    <location>
        <begin position="30"/>
        <end position="47"/>
    </location>
</feature>
<protein>
    <submittedName>
        <fullName evidence="3">DUF3883 domain-containing protein</fullName>
    </submittedName>
</protein>
<sequence length="159" mass="17750">MRTKDATRWLNRNRGWIAETPSSLPALETPESPEISIGPPSASSSGPLLEDLGQVARTTKNSDVAGYDISSFEPNGRSRLIEVKTTNGWDRTPFFISRNEVAVSQERPSEWCLFRLWIFSRAPNPFEIRRPRGADGALTATAFRADFRSELDPNARKGV</sequence>
<gene>
    <name evidence="3" type="ORF">F4Y60_09610</name>
</gene>
<dbReference type="EMBL" id="VXRY01000383">
    <property type="protein sequence ID" value="MXY34326.1"/>
    <property type="molecule type" value="Genomic_DNA"/>
</dbReference>
<dbReference type="InterPro" id="IPR024975">
    <property type="entry name" value="NOV_C"/>
</dbReference>
<evidence type="ECO:0000256" key="1">
    <source>
        <dbReference type="SAM" id="MobiDB-lite"/>
    </source>
</evidence>
<name>A0A6B0Y5D0_9RHOB</name>